<name>A0A5P2AHZ1_STRVZ</name>
<dbReference type="Proteomes" id="UP000324106">
    <property type="component" value="Chromosome"/>
</dbReference>
<gene>
    <name evidence="1" type="ORF">DEJ46_00345</name>
</gene>
<evidence type="ECO:0000313" key="1">
    <source>
        <dbReference type="EMBL" id="QES17743.1"/>
    </source>
</evidence>
<reference evidence="1 2" key="1">
    <citation type="submission" date="2018-05" db="EMBL/GenBank/DDBJ databases">
        <title>Streptomyces venezuelae.</title>
        <authorList>
            <person name="Kim W."/>
            <person name="Lee N."/>
            <person name="Cho B.-K."/>
        </authorList>
    </citation>
    <scope>NUCLEOTIDE SEQUENCE [LARGE SCALE GENOMIC DNA]</scope>
    <source>
        <strain evidence="1 2">ATCC 15068</strain>
    </source>
</reference>
<organism evidence="1 2">
    <name type="scientific">Streptomyces venezuelae</name>
    <dbReference type="NCBI Taxonomy" id="54571"/>
    <lineage>
        <taxon>Bacteria</taxon>
        <taxon>Bacillati</taxon>
        <taxon>Actinomycetota</taxon>
        <taxon>Actinomycetes</taxon>
        <taxon>Kitasatosporales</taxon>
        <taxon>Streptomycetaceae</taxon>
        <taxon>Streptomyces</taxon>
    </lineage>
</organism>
<protein>
    <submittedName>
        <fullName evidence="1">Uncharacterized protein</fullName>
    </submittedName>
</protein>
<proteinExistence type="predicted"/>
<dbReference type="EMBL" id="CP029194">
    <property type="protein sequence ID" value="QES17743.1"/>
    <property type="molecule type" value="Genomic_DNA"/>
</dbReference>
<evidence type="ECO:0000313" key="2">
    <source>
        <dbReference type="Proteomes" id="UP000324106"/>
    </source>
</evidence>
<sequence length="123" mass="13211">MLSAIMRRIGHPYRRAVRTPFPVVLDASGAQEALRTSLGREAQVRAAIDALPVEPTDSPYSPFGAIASDPSYDGDPALVEPSPFFTTLHGYVQCQGALMTPCETTRRTLAPGGRTITVALRGR</sequence>
<accession>A0A5P2AHZ1</accession>
<dbReference type="AlphaFoldDB" id="A0A5P2AHZ1"/>